<evidence type="ECO:0000256" key="2">
    <source>
        <dbReference type="SAM" id="SignalP"/>
    </source>
</evidence>
<evidence type="ECO:0000256" key="1">
    <source>
        <dbReference type="SAM" id="MobiDB-lite"/>
    </source>
</evidence>
<dbReference type="PANTHER" id="PTHR21398">
    <property type="entry name" value="AGAP007094-PA"/>
    <property type="match status" value="1"/>
</dbReference>
<feature type="non-terminal residue" evidence="3">
    <location>
        <position position="1"/>
    </location>
</feature>
<evidence type="ECO:0000313" key="4">
    <source>
        <dbReference type="Proteomes" id="UP001497623"/>
    </source>
</evidence>
<dbReference type="Pfam" id="PF07841">
    <property type="entry name" value="DM4_12"/>
    <property type="match status" value="1"/>
</dbReference>
<accession>A0AAV2QD11</accession>
<protein>
    <submittedName>
        <fullName evidence="3">Uncharacterized protein</fullName>
    </submittedName>
</protein>
<dbReference type="PANTHER" id="PTHR21398:SF6">
    <property type="entry name" value="AGAP007094-PA"/>
    <property type="match status" value="1"/>
</dbReference>
<name>A0AAV2QD11_MEGNR</name>
<proteinExistence type="predicted"/>
<feature type="chain" id="PRO_5043662858" evidence="2">
    <location>
        <begin position="28"/>
        <end position="368"/>
    </location>
</feature>
<gene>
    <name evidence="3" type="ORF">MNOR_LOCUS9784</name>
</gene>
<evidence type="ECO:0000313" key="3">
    <source>
        <dbReference type="EMBL" id="CAL4075478.1"/>
    </source>
</evidence>
<dbReference type="InterPro" id="IPR006631">
    <property type="entry name" value="DM4_12"/>
</dbReference>
<dbReference type="AlphaFoldDB" id="A0AAV2QD11"/>
<dbReference type="EMBL" id="CAXKWB010004794">
    <property type="protein sequence ID" value="CAL4075478.1"/>
    <property type="molecule type" value="Genomic_DNA"/>
</dbReference>
<feature type="region of interest" description="Disordered" evidence="1">
    <location>
        <begin position="284"/>
        <end position="307"/>
    </location>
</feature>
<comment type="caution">
    <text evidence="3">The sequence shown here is derived from an EMBL/GenBank/DDBJ whole genome shotgun (WGS) entry which is preliminary data.</text>
</comment>
<dbReference type="Proteomes" id="UP001497623">
    <property type="component" value="Unassembled WGS sequence"/>
</dbReference>
<sequence length="368" mass="41925">DAVVNTIVGTMSLLLAVLLLLVRASHGNLLASSEASLLGSMMHSAFLFDHMHDDYVRDSILTHPYLSRLPRSIENNATKMNGIFNNTVSSDKRRTLAYDKDSNTFGIDVCLEKEKLYNLPYLDLEFNFKIPVTQVFEDTFFNIEIPHSINLDLFAVTDTPCGQAQWNSRIEPVLTQVEELVSMLGVDGRGCIMRAVCELAASPITRPEGLVGELLEVFFDYITSVESAAIEKEKDNEKDEIKKKESEKDEVEKEVSEYSKEDKKKIKQALRKENNKLKKKNEIDLDSEEEQENNEEENTLIEDPLLKSEEPLSKLDDLLQELENQINLKRSRRDYLSAAIKGRSKTDCQEHYSTCPISLFKLASQEDY</sequence>
<feature type="region of interest" description="Disordered" evidence="1">
    <location>
        <begin position="232"/>
        <end position="258"/>
    </location>
</feature>
<feature type="compositionally biased region" description="Acidic residues" evidence="1">
    <location>
        <begin position="284"/>
        <end position="300"/>
    </location>
</feature>
<reference evidence="3 4" key="1">
    <citation type="submission" date="2024-05" db="EMBL/GenBank/DDBJ databases">
        <authorList>
            <person name="Wallberg A."/>
        </authorList>
    </citation>
    <scope>NUCLEOTIDE SEQUENCE [LARGE SCALE GENOMIC DNA]</scope>
</reference>
<feature type="signal peptide" evidence="2">
    <location>
        <begin position="1"/>
        <end position="27"/>
    </location>
</feature>
<organism evidence="3 4">
    <name type="scientific">Meganyctiphanes norvegica</name>
    <name type="common">Northern krill</name>
    <name type="synonym">Thysanopoda norvegica</name>
    <dbReference type="NCBI Taxonomy" id="48144"/>
    <lineage>
        <taxon>Eukaryota</taxon>
        <taxon>Metazoa</taxon>
        <taxon>Ecdysozoa</taxon>
        <taxon>Arthropoda</taxon>
        <taxon>Crustacea</taxon>
        <taxon>Multicrustacea</taxon>
        <taxon>Malacostraca</taxon>
        <taxon>Eumalacostraca</taxon>
        <taxon>Eucarida</taxon>
        <taxon>Euphausiacea</taxon>
        <taxon>Euphausiidae</taxon>
        <taxon>Meganyctiphanes</taxon>
    </lineage>
</organism>
<keyword evidence="4" id="KW-1185">Reference proteome</keyword>
<keyword evidence="2" id="KW-0732">Signal</keyword>